<dbReference type="AlphaFoldDB" id="A0A1Z4BM77"/>
<evidence type="ECO:0008006" key="3">
    <source>
        <dbReference type="Google" id="ProtNLM"/>
    </source>
</evidence>
<name>A0A1Z4BM77_9FLAO</name>
<dbReference type="Proteomes" id="UP000197007">
    <property type="component" value="Chromosome"/>
</dbReference>
<organism evidence="1 2">
    <name type="scientific">Capnocytophaga endodontalis</name>
    <dbReference type="NCBI Taxonomy" id="2708117"/>
    <lineage>
        <taxon>Bacteria</taxon>
        <taxon>Pseudomonadati</taxon>
        <taxon>Bacteroidota</taxon>
        <taxon>Flavobacteriia</taxon>
        <taxon>Flavobacteriales</taxon>
        <taxon>Flavobacteriaceae</taxon>
        <taxon>Capnocytophaga</taxon>
    </lineage>
</organism>
<protein>
    <recommendedName>
        <fullName evidence="3">DUF4279 domain-containing protein</fullName>
    </recommendedName>
</protein>
<dbReference type="EMBL" id="CP022022">
    <property type="protein sequence ID" value="ASF42370.1"/>
    <property type="molecule type" value="Genomic_DNA"/>
</dbReference>
<evidence type="ECO:0000313" key="2">
    <source>
        <dbReference type="Proteomes" id="UP000197007"/>
    </source>
</evidence>
<reference evidence="2" key="1">
    <citation type="submission" date="2017-06" db="EMBL/GenBank/DDBJ databases">
        <title>Complete genome sequence of Capnocytophaga sp. KCOM 1579 (=ChDC OS43) isolated from a human refractory periapical abscess lesion.</title>
        <authorList>
            <person name="Kook J.-K."/>
            <person name="Park S.-N."/>
            <person name="Lim Y.K."/>
            <person name="Roh H."/>
        </authorList>
    </citation>
    <scope>NUCLEOTIDE SEQUENCE [LARGE SCALE GENOMIC DNA]</scope>
    <source>
        <strain evidence="2">ChDC OS43</strain>
    </source>
</reference>
<sequence>MVFFFFQTQITNFRELLLYYRNKFKQLLNMIAYYITIEIFGTELLIDEILKILGNKIKIESIIHPNDKKNKKGEKYGFGCISLSHPKVYIADDELVDYLSWLSDLIKEYFDIFYTLGMEKVWFYTNIYYTDSFLSLELFDSDFFKQIASYKISISIPMNIYKETEQKIIKMLRNRPY</sequence>
<evidence type="ECO:0000313" key="1">
    <source>
        <dbReference type="EMBL" id="ASF42370.1"/>
    </source>
</evidence>
<gene>
    <name evidence="1" type="ORF">CBG49_04350</name>
</gene>
<keyword evidence="2" id="KW-1185">Reference proteome</keyword>
<dbReference type="KEGG" id="capn:CBG49_04350"/>
<proteinExistence type="predicted"/>
<accession>A0A1Z4BM77</accession>